<organism evidence="1 2">
    <name type="scientific">Tribolium castaneum</name>
    <name type="common">Red flour beetle</name>
    <dbReference type="NCBI Taxonomy" id="7070"/>
    <lineage>
        <taxon>Eukaryota</taxon>
        <taxon>Metazoa</taxon>
        <taxon>Ecdysozoa</taxon>
        <taxon>Arthropoda</taxon>
        <taxon>Hexapoda</taxon>
        <taxon>Insecta</taxon>
        <taxon>Pterygota</taxon>
        <taxon>Neoptera</taxon>
        <taxon>Endopterygota</taxon>
        <taxon>Coleoptera</taxon>
        <taxon>Polyphaga</taxon>
        <taxon>Cucujiformia</taxon>
        <taxon>Tenebrionidae</taxon>
        <taxon>Tenebrionidae incertae sedis</taxon>
        <taxon>Tribolium</taxon>
    </lineage>
</organism>
<dbReference type="AlphaFoldDB" id="A0A139WFV9"/>
<gene>
    <name evidence="1" type="primary">AUGUSTUS-3.0.2_33535</name>
    <name evidence="1" type="ORF">TcasGA2_TC033535</name>
</gene>
<dbReference type="Proteomes" id="UP000007266">
    <property type="component" value="Linkage group 7"/>
</dbReference>
<evidence type="ECO:0000313" key="2">
    <source>
        <dbReference type="Proteomes" id="UP000007266"/>
    </source>
</evidence>
<proteinExistence type="predicted"/>
<reference evidence="1 2" key="2">
    <citation type="journal article" date="2010" name="Nucleic Acids Res.">
        <title>BeetleBase in 2010: revisions to provide comprehensive genomic information for Tribolium castaneum.</title>
        <authorList>
            <person name="Kim H.S."/>
            <person name="Murphy T."/>
            <person name="Xia J."/>
            <person name="Caragea D."/>
            <person name="Park Y."/>
            <person name="Beeman R.W."/>
            <person name="Lorenzen M.D."/>
            <person name="Butcher S."/>
            <person name="Manak J.R."/>
            <person name="Brown S.J."/>
        </authorList>
    </citation>
    <scope>GENOME REANNOTATION</scope>
    <source>
        <strain evidence="1 2">Georgia GA2</strain>
    </source>
</reference>
<dbReference type="EMBL" id="KQ971351">
    <property type="protein sequence ID" value="KYB26804.1"/>
    <property type="molecule type" value="Genomic_DNA"/>
</dbReference>
<keyword evidence="2" id="KW-1185">Reference proteome</keyword>
<evidence type="ECO:0000313" key="1">
    <source>
        <dbReference type="EMBL" id="KYB26804.1"/>
    </source>
</evidence>
<dbReference type="InParanoid" id="A0A139WFV9"/>
<protein>
    <submittedName>
        <fullName evidence="1">Uncharacterized protein</fullName>
    </submittedName>
</protein>
<reference evidence="1 2" key="1">
    <citation type="journal article" date="2008" name="Nature">
        <title>The genome of the model beetle and pest Tribolium castaneum.</title>
        <authorList>
            <consortium name="Tribolium Genome Sequencing Consortium"/>
            <person name="Richards S."/>
            <person name="Gibbs R.A."/>
            <person name="Weinstock G.M."/>
            <person name="Brown S.J."/>
            <person name="Denell R."/>
            <person name="Beeman R.W."/>
            <person name="Gibbs R."/>
            <person name="Beeman R.W."/>
            <person name="Brown S.J."/>
            <person name="Bucher G."/>
            <person name="Friedrich M."/>
            <person name="Grimmelikhuijzen C.J."/>
            <person name="Klingler M."/>
            <person name="Lorenzen M."/>
            <person name="Richards S."/>
            <person name="Roth S."/>
            <person name="Schroder R."/>
            <person name="Tautz D."/>
            <person name="Zdobnov E.M."/>
            <person name="Muzny D."/>
            <person name="Gibbs R.A."/>
            <person name="Weinstock G.M."/>
            <person name="Attaway T."/>
            <person name="Bell S."/>
            <person name="Buhay C.J."/>
            <person name="Chandrabose M.N."/>
            <person name="Chavez D."/>
            <person name="Clerk-Blankenburg K.P."/>
            <person name="Cree A."/>
            <person name="Dao M."/>
            <person name="Davis C."/>
            <person name="Chacko J."/>
            <person name="Dinh H."/>
            <person name="Dugan-Rocha S."/>
            <person name="Fowler G."/>
            <person name="Garner T.T."/>
            <person name="Garnes J."/>
            <person name="Gnirke A."/>
            <person name="Hawes A."/>
            <person name="Hernandez J."/>
            <person name="Hines S."/>
            <person name="Holder M."/>
            <person name="Hume J."/>
            <person name="Jhangiani S.N."/>
            <person name="Joshi V."/>
            <person name="Khan Z.M."/>
            <person name="Jackson L."/>
            <person name="Kovar C."/>
            <person name="Kowis A."/>
            <person name="Lee S."/>
            <person name="Lewis L.R."/>
            <person name="Margolis J."/>
            <person name="Morgan M."/>
            <person name="Nazareth L.V."/>
            <person name="Nguyen N."/>
            <person name="Okwuonu G."/>
            <person name="Parker D."/>
            <person name="Richards S."/>
            <person name="Ruiz S.J."/>
            <person name="Santibanez J."/>
            <person name="Savard J."/>
            <person name="Scherer S.E."/>
            <person name="Schneider B."/>
            <person name="Sodergren E."/>
            <person name="Tautz D."/>
            <person name="Vattahil S."/>
            <person name="Villasana D."/>
            <person name="White C.S."/>
            <person name="Wright R."/>
            <person name="Park Y."/>
            <person name="Beeman R.W."/>
            <person name="Lord J."/>
            <person name="Oppert B."/>
            <person name="Lorenzen M."/>
            <person name="Brown S."/>
            <person name="Wang L."/>
            <person name="Savard J."/>
            <person name="Tautz D."/>
            <person name="Richards S."/>
            <person name="Weinstock G."/>
            <person name="Gibbs R.A."/>
            <person name="Liu Y."/>
            <person name="Worley K."/>
            <person name="Weinstock G."/>
            <person name="Elsik C.G."/>
            <person name="Reese J.T."/>
            <person name="Elhaik E."/>
            <person name="Landan G."/>
            <person name="Graur D."/>
            <person name="Arensburger P."/>
            <person name="Atkinson P."/>
            <person name="Beeman R.W."/>
            <person name="Beidler J."/>
            <person name="Brown S.J."/>
            <person name="Demuth J.P."/>
            <person name="Drury D.W."/>
            <person name="Du Y.Z."/>
            <person name="Fujiwara H."/>
            <person name="Lorenzen M."/>
            <person name="Maselli V."/>
            <person name="Osanai M."/>
            <person name="Park Y."/>
            <person name="Robertson H.M."/>
            <person name="Tu Z."/>
            <person name="Wang J.J."/>
            <person name="Wang S."/>
            <person name="Richards S."/>
            <person name="Song H."/>
            <person name="Zhang L."/>
            <person name="Sodergren E."/>
            <person name="Werner D."/>
            <person name="Stanke M."/>
            <person name="Morgenstern B."/>
            <person name="Solovyev V."/>
            <person name="Kosarev P."/>
            <person name="Brown G."/>
            <person name="Chen H.C."/>
            <person name="Ermolaeva O."/>
            <person name="Hlavina W."/>
            <person name="Kapustin Y."/>
            <person name="Kiryutin B."/>
            <person name="Kitts P."/>
            <person name="Maglott D."/>
            <person name="Pruitt K."/>
            <person name="Sapojnikov V."/>
            <person name="Souvorov A."/>
            <person name="Mackey A.J."/>
            <person name="Waterhouse R.M."/>
            <person name="Wyder S."/>
            <person name="Zdobnov E.M."/>
            <person name="Zdobnov E.M."/>
            <person name="Wyder S."/>
            <person name="Kriventseva E.V."/>
            <person name="Kadowaki T."/>
            <person name="Bork P."/>
            <person name="Aranda M."/>
            <person name="Bao R."/>
            <person name="Beermann A."/>
            <person name="Berns N."/>
            <person name="Bolognesi R."/>
            <person name="Bonneton F."/>
            <person name="Bopp D."/>
            <person name="Brown S.J."/>
            <person name="Bucher G."/>
            <person name="Butts T."/>
            <person name="Chaumot A."/>
            <person name="Denell R.E."/>
            <person name="Ferrier D.E."/>
            <person name="Friedrich M."/>
            <person name="Gordon C.M."/>
            <person name="Jindra M."/>
            <person name="Klingler M."/>
            <person name="Lan Q."/>
            <person name="Lattorff H.M."/>
            <person name="Laudet V."/>
            <person name="von Levetsow C."/>
            <person name="Liu Z."/>
            <person name="Lutz R."/>
            <person name="Lynch J.A."/>
            <person name="da Fonseca R.N."/>
            <person name="Posnien N."/>
            <person name="Reuter R."/>
            <person name="Roth S."/>
            <person name="Savard J."/>
            <person name="Schinko J.B."/>
            <person name="Schmitt C."/>
            <person name="Schoppmeier M."/>
            <person name="Schroder R."/>
            <person name="Shippy T.D."/>
            <person name="Simonnet F."/>
            <person name="Marques-Souza H."/>
            <person name="Tautz D."/>
            <person name="Tomoyasu Y."/>
            <person name="Trauner J."/>
            <person name="Van der Zee M."/>
            <person name="Vervoort M."/>
            <person name="Wittkopp N."/>
            <person name="Wimmer E.A."/>
            <person name="Yang X."/>
            <person name="Jones A.K."/>
            <person name="Sattelle D.B."/>
            <person name="Ebert P.R."/>
            <person name="Nelson D."/>
            <person name="Scott J.G."/>
            <person name="Beeman R.W."/>
            <person name="Muthukrishnan S."/>
            <person name="Kramer K.J."/>
            <person name="Arakane Y."/>
            <person name="Beeman R.W."/>
            <person name="Zhu Q."/>
            <person name="Hogenkamp D."/>
            <person name="Dixit R."/>
            <person name="Oppert B."/>
            <person name="Jiang H."/>
            <person name="Zou Z."/>
            <person name="Marshall J."/>
            <person name="Elpidina E."/>
            <person name="Vinokurov K."/>
            <person name="Oppert C."/>
            <person name="Zou Z."/>
            <person name="Evans J."/>
            <person name="Lu Z."/>
            <person name="Zhao P."/>
            <person name="Sumathipala N."/>
            <person name="Altincicek B."/>
            <person name="Vilcinskas A."/>
            <person name="Williams M."/>
            <person name="Hultmark D."/>
            <person name="Hetru C."/>
            <person name="Jiang H."/>
            <person name="Grimmelikhuijzen C.J."/>
            <person name="Hauser F."/>
            <person name="Cazzamali G."/>
            <person name="Williamson M."/>
            <person name="Park Y."/>
            <person name="Li B."/>
            <person name="Tanaka Y."/>
            <person name="Predel R."/>
            <person name="Neupert S."/>
            <person name="Schachtner J."/>
            <person name="Verleyen P."/>
            <person name="Raible F."/>
            <person name="Bork P."/>
            <person name="Friedrich M."/>
            <person name="Walden K.K."/>
            <person name="Robertson H.M."/>
            <person name="Angeli S."/>
            <person name="Foret S."/>
            <person name="Bucher G."/>
            <person name="Schuetz S."/>
            <person name="Maleszka R."/>
            <person name="Wimmer E.A."/>
            <person name="Beeman R.W."/>
            <person name="Lorenzen M."/>
            <person name="Tomoyasu Y."/>
            <person name="Miller S.C."/>
            <person name="Grossmann D."/>
            <person name="Bucher G."/>
        </authorList>
    </citation>
    <scope>NUCLEOTIDE SEQUENCE [LARGE SCALE GENOMIC DNA]</scope>
    <source>
        <strain evidence="1 2">Georgia GA2</strain>
    </source>
</reference>
<sequence length="42" mass="4676">MSQHSTVHLLRLLGGDITKYDVNKFKKAEEDGEVKEGESGTQ</sequence>
<name>A0A139WFV9_TRICA</name>
<accession>A0A139WFV9</accession>